<organism evidence="4 5">
    <name type="scientific">Cymbomonas tetramitiformis</name>
    <dbReference type="NCBI Taxonomy" id="36881"/>
    <lineage>
        <taxon>Eukaryota</taxon>
        <taxon>Viridiplantae</taxon>
        <taxon>Chlorophyta</taxon>
        <taxon>Pyramimonadophyceae</taxon>
        <taxon>Pyramimonadales</taxon>
        <taxon>Pyramimonadaceae</taxon>
        <taxon>Cymbomonas</taxon>
    </lineage>
</organism>
<protein>
    <submittedName>
        <fullName evidence="4">Uncharacterized protein</fullName>
    </submittedName>
</protein>
<gene>
    <name evidence="3" type="ORF">CYMTET_54282</name>
    <name evidence="4" type="ORF">CYMTET_6756</name>
</gene>
<feature type="transmembrane region" description="Helical" evidence="1">
    <location>
        <begin position="292"/>
        <end position="314"/>
    </location>
</feature>
<sequence length="369" mass="40570">MAKKSEALLHLIISLAFFVQGVCVATLTPDGQISFTINHTKYSDDGTTARRRTREVCEFNVVSMVYFYLMTSAAQHAAQANVAYFCSDVLKAYRDGFGVNWIRWSDYVLTAPVMMVVVGVVNGIFDMFTLVSLFGAVMITIVLGVVSDVCATLARAPLNGNASNSAVCAVVASRSNVPAPDGEALPRIGTLLIQSWFVALAGVIFYVEDARLPTYTTVVAYIVTMYLAFALWSTRNGMRRADTIVTLAQSDARVYARTLFFLGTVPCVYAWVVIFVTFAYDLHFSDGRPPDFVYAINIVLLVLFLGPFPYVHYASLPGDETPHTSTSDLKRRCETAHATLGLASKSVLAWMVYWGLRRMQDDVAVTNDG</sequence>
<feature type="signal peptide" evidence="2">
    <location>
        <begin position="1"/>
        <end position="21"/>
    </location>
</feature>
<reference evidence="4 5" key="1">
    <citation type="journal article" date="2015" name="Genome Biol. Evol.">
        <title>Comparative Genomics of a Bacterivorous Green Alga Reveals Evolutionary Causalities and Consequences of Phago-Mixotrophic Mode of Nutrition.</title>
        <authorList>
            <person name="Burns J.A."/>
            <person name="Paasch A."/>
            <person name="Narechania A."/>
            <person name="Kim E."/>
        </authorList>
    </citation>
    <scope>NUCLEOTIDE SEQUENCE [LARGE SCALE GENOMIC DNA]</scope>
    <source>
        <strain evidence="4">PLY_AMNH</strain>
    </source>
</reference>
<keyword evidence="5" id="KW-1185">Reference proteome</keyword>
<evidence type="ECO:0000313" key="3">
    <source>
        <dbReference type="EMBL" id="KAK3235520.1"/>
    </source>
</evidence>
<reference evidence="4" key="2">
    <citation type="submission" date="2023-06" db="EMBL/GenBank/DDBJ databases">
        <title>Long-read-based genome assembly of the green algal bacterivore Cymbomonas tetramitiformis.</title>
        <authorList>
            <person name="Gyaltshen Y."/>
            <person name="Rozenberg A."/>
            <person name="Paasch A."/>
            <person name="Burns J.A."/>
            <person name="Warring S."/>
            <person name="Larson R."/>
            <person name="Maurer-Alcala X."/>
            <person name="Dacks J."/>
            <person name="Kim E."/>
        </authorList>
    </citation>
    <scope>NUCLEOTIDE SEQUENCE</scope>
    <source>
        <strain evidence="4">PLY_AMNH</strain>
    </source>
</reference>
<proteinExistence type="predicted"/>
<feature type="transmembrane region" description="Helical" evidence="1">
    <location>
        <begin position="131"/>
        <end position="154"/>
    </location>
</feature>
<dbReference type="EMBL" id="LGRX02035274">
    <property type="protein sequence ID" value="KAK3235520.1"/>
    <property type="molecule type" value="Genomic_DNA"/>
</dbReference>
<keyword evidence="1" id="KW-0472">Membrane</keyword>
<keyword evidence="2" id="KW-0732">Signal</keyword>
<feature type="transmembrane region" description="Helical" evidence="1">
    <location>
        <begin position="212"/>
        <end position="233"/>
    </location>
</feature>
<comment type="caution">
    <text evidence="4">The sequence shown here is derived from an EMBL/GenBank/DDBJ whole genome shotgun (WGS) entry which is preliminary data.</text>
</comment>
<evidence type="ECO:0000256" key="1">
    <source>
        <dbReference type="SAM" id="Phobius"/>
    </source>
</evidence>
<dbReference type="InterPro" id="IPR041113">
    <property type="entry name" value="Heliorhodopsin"/>
</dbReference>
<feature type="transmembrane region" description="Helical" evidence="1">
    <location>
        <begin position="184"/>
        <end position="206"/>
    </location>
</feature>
<feature type="transmembrane region" description="Helical" evidence="1">
    <location>
        <begin position="254"/>
        <end position="280"/>
    </location>
</feature>
<accession>A0AAE0LI40</accession>
<feature type="chain" id="PRO_5042442733" evidence="2">
    <location>
        <begin position="22"/>
        <end position="369"/>
    </location>
</feature>
<evidence type="ECO:0000313" key="4">
    <source>
        <dbReference type="EMBL" id="KAK3285650.1"/>
    </source>
</evidence>
<dbReference type="Pfam" id="PF18761">
    <property type="entry name" value="Heliorhodopsin"/>
    <property type="match status" value="2"/>
</dbReference>
<dbReference type="AlphaFoldDB" id="A0AAE0LI40"/>
<evidence type="ECO:0000313" key="5">
    <source>
        <dbReference type="Proteomes" id="UP001190700"/>
    </source>
</evidence>
<name>A0AAE0LI40_9CHLO</name>
<dbReference type="EMBL" id="LGRX02001726">
    <property type="protein sequence ID" value="KAK3285650.1"/>
    <property type="molecule type" value="Genomic_DNA"/>
</dbReference>
<dbReference type="Proteomes" id="UP001190700">
    <property type="component" value="Unassembled WGS sequence"/>
</dbReference>
<keyword evidence="1" id="KW-0812">Transmembrane</keyword>
<keyword evidence="1" id="KW-1133">Transmembrane helix</keyword>
<evidence type="ECO:0000256" key="2">
    <source>
        <dbReference type="SAM" id="SignalP"/>
    </source>
</evidence>